<protein>
    <submittedName>
        <fullName evidence="5">(diamondback moth) hypothetical protein</fullName>
    </submittedName>
</protein>
<dbReference type="PANTHER" id="PTHR48043:SF145">
    <property type="entry name" value="FI06409P-RELATED"/>
    <property type="match status" value="1"/>
</dbReference>
<comment type="similarity">
    <text evidence="1">Belongs to the UDP-glycosyltransferase family.</text>
</comment>
<dbReference type="InterPro" id="IPR002213">
    <property type="entry name" value="UDP_glucos_trans"/>
</dbReference>
<keyword evidence="4" id="KW-0472">Membrane</keyword>
<evidence type="ECO:0000256" key="4">
    <source>
        <dbReference type="SAM" id="Phobius"/>
    </source>
</evidence>
<dbReference type="InterPro" id="IPR050271">
    <property type="entry name" value="UDP-glycosyltransferase"/>
</dbReference>
<dbReference type="PANTHER" id="PTHR48043">
    <property type="entry name" value="EG:EG0003.4 PROTEIN-RELATED"/>
    <property type="match status" value="1"/>
</dbReference>
<dbReference type="CDD" id="cd03784">
    <property type="entry name" value="GT1_Gtf-like"/>
    <property type="match status" value="1"/>
</dbReference>
<keyword evidence="4" id="KW-1133">Transmembrane helix</keyword>
<dbReference type="AlphaFoldDB" id="A0A8S4EBI3"/>
<evidence type="ECO:0000256" key="2">
    <source>
        <dbReference type="ARBA" id="ARBA00022676"/>
    </source>
</evidence>
<evidence type="ECO:0000256" key="3">
    <source>
        <dbReference type="ARBA" id="ARBA00022679"/>
    </source>
</evidence>
<keyword evidence="3" id="KW-0808">Transferase</keyword>
<organism evidence="5 6">
    <name type="scientific">Plutella xylostella</name>
    <name type="common">Diamondback moth</name>
    <name type="synonym">Plutella maculipennis</name>
    <dbReference type="NCBI Taxonomy" id="51655"/>
    <lineage>
        <taxon>Eukaryota</taxon>
        <taxon>Metazoa</taxon>
        <taxon>Ecdysozoa</taxon>
        <taxon>Arthropoda</taxon>
        <taxon>Hexapoda</taxon>
        <taxon>Insecta</taxon>
        <taxon>Pterygota</taxon>
        <taxon>Neoptera</taxon>
        <taxon>Endopterygota</taxon>
        <taxon>Lepidoptera</taxon>
        <taxon>Glossata</taxon>
        <taxon>Ditrysia</taxon>
        <taxon>Yponomeutoidea</taxon>
        <taxon>Plutellidae</taxon>
        <taxon>Plutella</taxon>
    </lineage>
</organism>
<comment type="caution">
    <text evidence="5">The sequence shown here is derived from an EMBL/GenBank/DDBJ whole genome shotgun (WGS) entry which is preliminary data.</text>
</comment>
<dbReference type="EMBL" id="CAJHNJ030000014">
    <property type="protein sequence ID" value="CAG9112674.1"/>
    <property type="molecule type" value="Genomic_DNA"/>
</dbReference>
<keyword evidence="2" id="KW-0328">Glycosyltransferase</keyword>
<gene>
    <name evidence="5" type="ORF">PLXY2_LOCUS4941</name>
</gene>
<dbReference type="SUPFAM" id="SSF53756">
    <property type="entry name" value="UDP-Glycosyltransferase/glycogen phosphorylase"/>
    <property type="match status" value="2"/>
</dbReference>
<dbReference type="Gene3D" id="3.40.50.2000">
    <property type="entry name" value="Glycogen Phosphorylase B"/>
    <property type="match status" value="1"/>
</dbReference>
<accession>A0A8S4EBI3</accession>
<dbReference type="Pfam" id="PF00201">
    <property type="entry name" value="UDPGT"/>
    <property type="match status" value="1"/>
</dbReference>
<evidence type="ECO:0000256" key="1">
    <source>
        <dbReference type="ARBA" id="ARBA00009995"/>
    </source>
</evidence>
<evidence type="ECO:0000313" key="5">
    <source>
        <dbReference type="EMBL" id="CAG9112674.1"/>
    </source>
</evidence>
<dbReference type="Proteomes" id="UP000653454">
    <property type="component" value="Unassembled WGS sequence"/>
</dbReference>
<proteinExistence type="inferred from homology"/>
<feature type="transmembrane region" description="Helical" evidence="4">
    <location>
        <begin position="686"/>
        <end position="712"/>
    </location>
</feature>
<keyword evidence="4" id="KW-0812">Transmembrane</keyword>
<dbReference type="FunFam" id="3.40.50.2000:FF:000021">
    <property type="entry name" value="UDP-glucuronosyltransferase"/>
    <property type="match status" value="1"/>
</dbReference>
<keyword evidence="6" id="KW-1185">Reference proteome</keyword>
<reference evidence="5" key="1">
    <citation type="submission" date="2020-11" db="EMBL/GenBank/DDBJ databases">
        <authorList>
            <person name="Whiteford S."/>
        </authorList>
    </citation>
    <scope>NUCLEOTIDE SEQUENCE</scope>
</reference>
<sequence>MYSHQSVLRVLTEELARHGNEVMVITPLPVGKRVDNITEIDVHDVSSQIWVEGGFDKMLKQTNGISIDAVQTMQFINQVELKLLDAQFNAPVVQQIIEDKKQKFDLIFVEACVPLSIMFAARFDAPVIEVSSFFGSHENLLTIGAPIHPLIFPSYNQRKTRNLSFWDKLSVMYTFLRLRYIEYYANVERNKVIRKYFGAGAPSVAELRTRIEMLFLNVHPTWADNLPAPPALLYLGPLHLKEPLPLPEELARHGNELVVVTPLPVGTAVANITEIDVHDASMKIWEEQGLTKAMKQRDTFSLDAEQTMLIINKLELKLLEAHYHAPAMQKIIQDETQKFDVIFVEGCAPLSIMFAAKFDAPVIEVSSFFGSHENLLTIGAPIHPFIFPSYNQRKTRNLSFWDKLSVMYTFLRLRYIEYYANEERNKVIRKYFGAAAPSVAELRTRIEMLFLNVHPAWADNLPAPPALLYLGALHLKKPLPLPEDLQTYLDSSRKGVIYVSLGSTLNISDLPHHITTALFNVFKSLPYDILLKAKHENVGFKLENLRIEKWLPQNDLLHHPKIKLFITHGGLQSIDEAIAANVPMVVMPITGDAWYNAQKCEQFGIGKEIDLNTLNEDDLRNAILDIAGNETYRRNIASLSLVLQEQRAGGLQRAVRGAARVAARAARPLRSPLADASLAQILMLDVLAAAVAVAAVTIVAAGALTVALYRAVRRALAPRRKRKTN</sequence>
<evidence type="ECO:0000313" key="6">
    <source>
        <dbReference type="Proteomes" id="UP000653454"/>
    </source>
</evidence>
<dbReference type="GO" id="GO:0008194">
    <property type="term" value="F:UDP-glycosyltransferase activity"/>
    <property type="evidence" value="ECO:0007669"/>
    <property type="project" value="InterPro"/>
</dbReference>
<name>A0A8S4EBI3_PLUXY</name>